<dbReference type="AlphaFoldDB" id="A0A8C9WXG8"/>
<dbReference type="InterPro" id="IPR033760">
    <property type="entry name" value="Integrin_beta_N"/>
</dbReference>
<evidence type="ECO:0000256" key="4">
    <source>
        <dbReference type="ARBA" id="ARBA00004510"/>
    </source>
</evidence>
<dbReference type="GO" id="GO:0045202">
    <property type="term" value="C:synapse"/>
    <property type="evidence" value="ECO:0007669"/>
    <property type="project" value="TreeGrafter"/>
</dbReference>
<feature type="disulfide bond" evidence="25">
    <location>
        <begin position="177"/>
        <end position="184"/>
    </location>
</feature>
<dbReference type="FunFam" id="2.10.25.10:FF:000075">
    <property type="entry name" value="Integrin beta"/>
    <property type="match status" value="1"/>
</dbReference>
<feature type="disulfide bond" evidence="25">
    <location>
        <begin position="541"/>
        <end position="550"/>
    </location>
</feature>
<dbReference type="FunFam" id="2.60.40.1510:FF:000004">
    <property type="entry name" value="Integrin beta"/>
    <property type="match status" value="1"/>
</dbReference>
<dbReference type="InterPro" id="IPR012896">
    <property type="entry name" value="Integrin_bsu_tail"/>
</dbReference>
<dbReference type="FunFam" id="3.30.1680.10:FF:000002">
    <property type="entry name" value="Integrin beta"/>
    <property type="match status" value="1"/>
</dbReference>
<keyword evidence="24" id="KW-0966">Cell projection</keyword>
<dbReference type="Gene3D" id="3.30.1680.10">
    <property type="entry name" value="ligand-binding face of the semaphorins, domain 2"/>
    <property type="match status" value="1"/>
</dbReference>
<evidence type="ECO:0000256" key="24">
    <source>
        <dbReference type="ARBA" id="ARBA00023273"/>
    </source>
</evidence>
<dbReference type="Gene3D" id="2.60.40.1510">
    <property type="entry name" value="ntegrin, alpha v. Chain A, domain 3"/>
    <property type="match status" value="1"/>
</dbReference>
<feature type="disulfide bond" evidence="25">
    <location>
        <begin position="534"/>
        <end position="539"/>
    </location>
</feature>
<proteinExistence type="inferred from homology"/>
<dbReference type="SUPFAM" id="SSF53300">
    <property type="entry name" value="vWA-like"/>
    <property type="match status" value="1"/>
</dbReference>
<dbReference type="GO" id="GO:0046872">
    <property type="term" value="F:metal ion binding"/>
    <property type="evidence" value="ECO:0007669"/>
    <property type="project" value="UniProtKB-KW"/>
</dbReference>
<evidence type="ECO:0000256" key="11">
    <source>
        <dbReference type="ARBA" id="ARBA00022723"/>
    </source>
</evidence>
<dbReference type="Pfam" id="PF07965">
    <property type="entry name" value="Integrin_B_tail"/>
    <property type="match status" value="1"/>
</dbReference>
<dbReference type="GO" id="GO:0070527">
    <property type="term" value="P:platelet aggregation"/>
    <property type="evidence" value="ECO:0007669"/>
    <property type="project" value="TreeGrafter"/>
</dbReference>
<dbReference type="Proteomes" id="UP000694568">
    <property type="component" value="Unplaced"/>
</dbReference>
<dbReference type="PANTHER" id="PTHR10082">
    <property type="entry name" value="INTEGRIN BETA SUBUNIT"/>
    <property type="match status" value="1"/>
</dbReference>
<feature type="domain" description="Integrin beta subunit cytoplasmic" evidence="31">
    <location>
        <begin position="708"/>
        <end position="754"/>
    </location>
</feature>
<dbReference type="Gene3D" id="4.10.1240.30">
    <property type="match status" value="1"/>
</dbReference>
<keyword evidence="23" id="KW-0325">Glycoprotein</keyword>
<dbReference type="Gene3D" id="2.10.25.10">
    <property type="entry name" value="Laminin"/>
    <property type="match status" value="3"/>
</dbReference>
<reference evidence="33" key="2">
    <citation type="submission" date="2025-09" db="UniProtKB">
        <authorList>
            <consortium name="Ensembl"/>
        </authorList>
    </citation>
    <scope>IDENTIFICATION</scope>
</reference>
<organism evidence="33 34">
    <name type="scientific">Sander lucioperca</name>
    <name type="common">Pike-perch</name>
    <name type="synonym">Perca lucioperca</name>
    <dbReference type="NCBI Taxonomy" id="283035"/>
    <lineage>
        <taxon>Eukaryota</taxon>
        <taxon>Metazoa</taxon>
        <taxon>Chordata</taxon>
        <taxon>Craniata</taxon>
        <taxon>Vertebrata</taxon>
        <taxon>Euteleostomi</taxon>
        <taxon>Actinopterygii</taxon>
        <taxon>Neopterygii</taxon>
        <taxon>Teleostei</taxon>
        <taxon>Neoteleostei</taxon>
        <taxon>Acanthomorphata</taxon>
        <taxon>Eupercaria</taxon>
        <taxon>Perciformes</taxon>
        <taxon>Percoidei</taxon>
        <taxon>Percidae</taxon>
        <taxon>Luciopercinae</taxon>
        <taxon>Sander</taxon>
    </lineage>
</organism>
<dbReference type="Gene3D" id="1.20.5.100">
    <property type="entry name" value="Cytochrome c1, transmembrane anchor, C-terminal"/>
    <property type="match status" value="1"/>
</dbReference>
<evidence type="ECO:0000256" key="2">
    <source>
        <dbReference type="ARBA" id="ARBA00004223"/>
    </source>
</evidence>
<keyword evidence="16 26" id="KW-0130">Cell adhesion</keyword>
<dbReference type="SMART" id="SM01242">
    <property type="entry name" value="Integrin_B_tail"/>
    <property type="match status" value="1"/>
</dbReference>
<dbReference type="GeneTree" id="ENSGT01150000286919"/>
<keyword evidence="11" id="KW-0479">Metal-binding</keyword>
<keyword evidence="6" id="KW-1003">Cell membrane</keyword>
<dbReference type="InterPro" id="IPR015812">
    <property type="entry name" value="Integrin_bsu"/>
</dbReference>
<keyword evidence="13" id="KW-0677">Repeat</keyword>
<dbReference type="PIRSF" id="PIRSF002512">
    <property type="entry name" value="Integrin_B"/>
    <property type="match status" value="1"/>
</dbReference>
<feature type="disulfide bond" evidence="25">
    <location>
        <begin position="36"/>
        <end position="46"/>
    </location>
</feature>
<feature type="disulfide bond" evidence="25">
    <location>
        <begin position="49"/>
        <end position="64"/>
    </location>
</feature>
<dbReference type="Gene3D" id="3.40.50.410">
    <property type="entry name" value="von Willebrand factor, type A domain"/>
    <property type="match status" value="1"/>
</dbReference>
<evidence type="ECO:0000256" key="9">
    <source>
        <dbReference type="ARBA" id="ARBA00022553"/>
    </source>
</evidence>
<dbReference type="FunFam" id="2.10.25.10:FF:000043">
    <property type="entry name" value="Integrin beta"/>
    <property type="match status" value="1"/>
</dbReference>
<evidence type="ECO:0000259" key="32">
    <source>
        <dbReference type="SMART" id="SM01242"/>
    </source>
</evidence>
<feature type="disulfide bond" evidence="25">
    <location>
        <begin position="232"/>
        <end position="273"/>
    </location>
</feature>
<evidence type="ECO:0000259" key="31">
    <source>
        <dbReference type="SMART" id="SM01241"/>
    </source>
</evidence>
<evidence type="ECO:0000256" key="1">
    <source>
        <dbReference type="ARBA" id="ARBA00004199"/>
    </source>
</evidence>
<protein>
    <recommendedName>
        <fullName evidence="26">Integrin beta</fullName>
    </recommendedName>
</protein>
<dbReference type="GO" id="GO:0001968">
    <property type="term" value="F:fibronectin binding"/>
    <property type="evidence" value="ECO:0007669"/>
    <property type="project" value="TreeGrafter"/>
</dbReference>
<feature type="disulfide bond" evidence="25">
    <location>
        <begin position="393"/>
        <end position="647"/>
    </location>
</feature>
<reference evidence="33" key="1">
    <citation type="submission" date="2025-08" db="UniProtKB">
        <authorList>
            <consortium name="Ensembl"/>
        </authorList>
    </citation>
    <scope>IDENTIFICATION</scope>
</reference>
<dbReference type="InterPro" id="IPR014836">
    <property type="entry name" value="Integrin_bsu_cyt_dom"/>
</dbReference>
<dbReference type="SMART" id="SM01241">
    <property type="entry name" value="Integrin_b_cyt"/>
    <property type="match status" value="1"/>
</dbReference>
<dbReference type="InterPro" id="IPR057243">
    <property type="entry name" value="Integrin_I-EGF_CS"/>
</dbReference>
<name>A0A8C9WXG8_SANLU</name>
<evidence type="ECO:0000256" key="28">
    <source>
        <dbReference type="SAM" id="SignalP"/>
    </source>
</evidence>
<evidence type="ECO:0000256" key="17">
    <source>
        <dbReference type="ARBA" id="ARBA00022949"/>
    </source>
</evidence>
<dbReference type="GO" id="GO:0005925">
    <property type="term" value="C:focal adhesion"/>
    <property type="evidence" value="ECO:0007669"/>
    <property type="project" value="TreeGrafter"/>
</dbReference>
<evidence type="ECO:0000256" key="6">
    <source>
        <dbReference type="ARBA" id="ARBA00022475"/>
    </source>
</evidence>
<evidence type="ECO:0000256" key="25">
    <source>
        <dbReference type="PIRSR" id="PIRSR002512-1"/>
    </source>
</evidence>
<dbReference type="FunFam" id="2.10.25.10:FF:000076">
    <property type="entry name" value="Integrin beta"/>
    <property type="match status" value="1"/>
</dbReference>
<dbReference type="SMART" id="SM00187">
    <property type="entry name" value="INB"/>
    <property type="match status" value="1"/>
</dbReference>
<dbReference type="PRINTS" id="PR01186">
    <property type="entry name" value="INTEGRINB"/>
</dbReference>
<evidence type="ECO:0000256" key="27">
    <source>
        <dbReference type="SAM" id="Phobius"/>
    </source>
</evidence>
<gene>
    <name evidence="33" type="primary">LOC116061369</name>
</gene>
<evidence type="ECO:0000256" key="5">
    <source>
        <dbReference type="ARBA" id="ARBA00007449"/>
    </source>
</evidence>
<feature type="signal peptide" evidence="28">
    <location>
        <begin position="1"/>
        <end position="24"/>
    </location>
</feature>
<dbReference type="InterPro" id="IPR013111">
    <property type="entry name" value="EGF_extracell"/>
</dbReference>
<dbReference type="SUPFAM" id="SSF69179">
    <property type="entry name" value="Integrin domains"/>
    <property type="match status" value="1"/>
</dbReference>
<dbReference type="GO" id="GO:0032587">
    <property type="term" value="C:ruffle membrane"/>
    <property type="evidence" value="ECO:0007669"/>
    <property type="project" value="UniProtKB-SubCell"/>
</dbReference>
<evidence type="ECO:0000256" key="10">
    <source>
        <dbReference type="ARBA" id="ARBA00022692"/>
    </source>
</evidence>
<keyword evidence="14" id="KW-0106">Calcium</keyword>
<dbReference type="GO" id="GO:0042470">
    <property type="term" value="C:melanosome"/>
    <property type="evidence" value="ECO:0007669"/>
    <property type="project" value="UniProtKB-SubCell"/>
</dbReference>
<keyword evidence="21 25" id="KW-1015">Disulfide bond</keyword>
<evidence type="ECO:0000256" key="16">
    <source>
        <dbReference type="ARBA" id="ARBA00022889"/>
    </source>
</evidence>
<evidence type="ECO:0000256" key="26">
    <source>
        <dbReference type="RuleBase" id="RU000633"/>
    </source>
</evidence>
<dbReference type="GO" id="GO:0009986">
    <property type="term" value="C:cell surface"/>
    <property type="evidence" value="ECO:0007669"/>
    <property type="project" value="TreeGrafter"/>
</dbReference>
<evidence type="ECO:0000256" key="3">
    <source>
        <dbReference type="ARBA" id="ARBA00004297"/>
    </source>
</evidence>
<feature type="disulfide bond" evidence="25">
    <location>
        <begin position="536"/>
        <end position="567"/>
    </location>
</feature>
<dbReference type="GO" id="GO:0030027">
    <property type="term" value="C:lamellipodium"/>
    <property type="evidence" value="ECO:0007669"/>
    <property type="project" value="UniProtKB-SubCell"/>
</dbReference>
<dbReference type="GO" id="GO:0016477">
    <property type="term" value="P:cell migration"/>
    <property type="evidence" value="ECO:0007669"/>
    <property type="project" value="TreeGrafter"/>
</dbReference>
<dbReference type="InterPro" id="IPR016201">
    <property type="entry name" value="PSI"/>
</dbReference>
<feature type="disulfide bond" evidence="25">
    <location>
        <begin position="449"/>
        <end position="458"/>
    </location>
</feature>
<comment type="similarity">
    <text evidence="5 26">Belongs to the integrin beta chain family.</text>
</comment>
<feature type="disulfide bond" evidence="25">
    <location>
        <begin position="627"/>
        <end position="655"/>
    </location>
</feature>
<feature type="disulfide bond" evidence="25">
    <location>
        <begin position="552"/>
        <end position="559"/>
    </location>
</feature>
<dbReference type="Pfam" id="PF08725">
    <property type="entry name" value="Integrin_b_cyt"/>
    <property type="match status" value="1"/>
</dbReference>
<evidence type="ECO:0000256" key="20">
    <source>
        <dbReference type="ARBA" id="ARBA00023136"/>
    </source>
</evidence>
<keyword evidence="7" id="KW-0245">EGF-like domain</keyword>
<dbReference type="PROSITE" id="PS52047">
    <property type="entry name" value="I_EGF_2"/>
    <property type="match status" value="4"/>
</dbReference>
<evidence type="ECO:0000256" key="12">
    <source>
        <dbReference type="ARBA" id="ARBA00022729"/>
    </source>
</evidence>
<dbReference type="PANTHER" id="PTHR10082:SF25">
    <property type="entry name" value="INTEGRIN BETA-3"/>
    <property type="match status" value="1"/>
</dbReference>
<dbReference type="FunFam" id="3.40.50.410:FF:000002">
    <property type="entry name" value="Integrin beta"/>
    <property type="match status" value="1"/>
</dbReference>
<dbReference type="Pfam" id="PF00362">
    <property type="entry name" value="Integrin_beta"/>
    <property type="match status" value="1"/>
</dbReference>
<feature type="disulfide bond" evidence="25">
    <location>
        <begin position="580"/>
        <end position="590"/>
    </location>
</feature>
<dbReference type="GO" id="GO:0007229">
    <property type="term" value="P:integrin-mediated signaling pathway"/>
    <property type="evidence" value="ECO:0007669"/>
    <property type="project" value="UniProtKB-KW"/>
</dbReference>
<evidence type="ECO:0000256" key="21">
    <source>
        <dbReference type="ARBA" id="ARBA00023157"/>
    </source>
</evidence>
<evidence type="ECO:0000256" key="23">
    <source>
        <dbReference type="ARBA" id="ARBA00023180"/>
    </source>
</evidence>
<dbReference type="SUPFAM" id="SSF57196">
    <property type="entry name" value="EGF/Laminin"/>
    <property type="match status" value="2"/>
</dbReference>
<feature type="chain" id="PRO_5034322132" description="Integrin beta" evidence="28">
    <location>
        <begin position="25"/>
        <end position="755"/>
    </location>
</feature>
<comment type="subcellular location">
    <subcellularLocation>
        <location evidence="26">Cell membrane</location>
        <topology evidence="26">Single-pass type I membrane protein</topology>
    </subcellularLocation>
    <subcellularLocation>
        <location evidence="3">Cell projection</location>
        <location evidence="3">Invadopodium membrane</location>
        <topology evidence="3">Single-pass type I membrane protein</topology>
    </subcellularLocation>
    <subcellularLocation>
        <location evidence="4">Cell projection</location>
        <location evidence="4">Lamellipodium</location>
    </subcellularLocation>
    <subcellularLocation>
        <location evidence="1">Cell projection</location>
        <location evidence="1">Ruffle membrane</location>
        <topology evidence="1">Single-pass type I membrane protein</topology>
    </subcellularLocation>
    <subcellularLocation>
        <location evidence="2">Melanosome</location>
    </subcellularLocation>
</comment>
<feature type="domain" description="PSI" evidence="30">
    <location>
        <begin position="27"/>
        <end position="76"/>
    </location>
</feature>
<dbReference type="GO" id="GO:0005178">
    <property type="term" value="F:integrin binding"/>
    <property type="evidence" value="ECO:0007669"/>
    <property type="project" value="TreeGrafter"/>
</dbReference>
<feature type="disulfide bond" evidence="25">
    <location>
        <begin position="435"/>
        <end position="447"/>
    </location>
</feature>
<feature type="disulfide bond" evidence="25">
    <location>
        <begin position="444"/>
        <end position="487"/>
    </location>
</feature>
<keyword evidence="10 26" id="KW-0812">Transmembrane</keyword>
<keyword evidence="34" id="KW-1185">Reference proteome</keyword>
<dbReference type="GO" id="GO:0007517">
    <property type="term" value="P:muscle organ development"/>
    <property type="evidence" value="ECO:0007669"/>
    <property type="project" value="UniProtKB-KW"/>
</dbReference>
<evidence type="ECO:0000256" key="14">
    <source>
        <dbReference type="ARBA" id="ARBA00022837"/>
    </source>
</evidence>
<keyword evidence="22" id="KW-0675">Receptor</keyword>
<feature type="domain" description="Integrin beta subunit tail" evidence="32">
    <location>
        <begin position="600"/>
        <end position="684"/>
    </location>
</feature>
<keyword evidence="19 26" id="KW-0401">Integrin</keyword>
<accession>A0A8C9WXG8</accession>
<dbReference type="Pfam" id="PF17205">
    <property type="entry name" value="PSI_integrin"/>
    <property type="match status" value="1"/>
</dbReference>
<evidence type="ECO:0000313" key="33">
    <source>
        <dbReference type="Ensembl" id="ENSSLUP00000002010.1"/>
    </source>
</evidence>
<dbReference type="Ensembl" id="ENSSLUT00000002095.1">
    <property type="protein sequence ID" value="ENSSLUP00000002010.1"/>
    <property type="gene ID" value="ENSSLUG00000000540.1"/>
</dbReference>
<dbReference type="PROSITE" id="PS00243">
    <property type="entry name" value="I_EGF_1"/>
    <property type="match status" value="1"/>
</dbReference>
<feature type="disulfide bond" evidence="25">
    <location>
        <begin position="500"/>
        <end position="513"/>
    </location>
</feature>
<evidence type="ECO:0000259" key="29">
    <source>
        <dbReference type="SMART" id="SM00187"/>
    </source>
</evidence>
<feature type="disulfide bond" evidence="25">
    <location>
        <begin position="39"/>
        <end position="75"/>
    </location>
</feature>
<dbReference type="GO" id="GO:0033627">
    <property type="term" value="P:cell adhesion mediated by integrin"/>
    <property type="evidence" value="ECO:0007669"/>
    <property type="project" value="TreeGrafter"/>
</dbReference>
<dbReference type="InterPro" id="IPR002369">
    <property type="entry name" value="Integrin_bsu_VWA"/>
</dbReference>
<feature type="disulfide bond" evidence="25">
    <location>
        <begin position="28"/>
        <end position="422"/>
    </location>
</feature>
<evidence type="ECO:0000313" key="34">
    <source>
        <dbReference type="Proteomes" id="UP000694568"/>
    </source>
</evidence>
<dbReference type="FunFam" id="1.20.5.100:FF:000002">
    <property type="entry name" value="Integrin beta"/>
    <property type="match status" value="1"/>
</dbReference>
<dbReference type="GO" id="GO:0008305">
    <property type="term" value="C:integrin complex"/>
    <property type="evidence" value="ECO:0007669"/>
    <property type="project" value="TreeGrafter"/>
</dbReference>
<feature type="disulfide bond" evidence="25">
    <location>
        <begin position="493"/>
        <end position="498"/>
    </location>
</feature>
<dbReference type="Pfam" id="PF07974">
    <property type="entry name" value="EGF_2"/>
    <property type="match status" value="1"/>
</dbReference>
<feature type="disulfide bond" evidence="25">
    <location>
        <begin position="593"/>
        <end position="596"/>
    </location>
</feature>
<dbReference type="InterPro" id="IPR036349">
    <property type="entry name" value="Integrin_bsu_tail_dom_sf"/>
</dbReference>
<evidence type="ECO:0000256" key="13">
    <source>
        <dbReference type="ARBA" id="ARBA00022737"/>
    </source>
</evidence>
<keyword evidence="15" id="KW-0460">Magnesium</keyword>
<evidence type="ECO:0000256" key="15">
    <source>
        <dbReference type="ARBA" id="ARBA00022842"/>
    </source>
</evidence>
<dbReference type="InterPro" id="IPR036465">
    <property type="entry name" value="vWFA_dom_sf"/>
</dbReference>
<feature type="disulfide bond" evidence="25">
    <location>
        <begin position="573"/>
        <end position="578"/>
    </location>
</feature>
<evidence type="ECO:0000256" key="7">
    <source>
        <dbReference type="ARBA" id="ARBA00022536"/>
    </source>
</evidence>
<feature type="disulfide bond" evidence="25">
    <location>
        <begin position="600"/>
        <end position="609"/>
    </location>
</feature>
<dbReference type="Pfam" id="PF23105">
    <property type="entry name" value="EGF_integrin"/>
    <property type="match status" value="1"/>
</dbReference>
<keyword evidence="18 27" id="KW-1133">Transmembrane helix</keyword>
<dbReference type="GO" id="GO:0070051">
    <property type="term" value="F:fibrinogen binding"/>
    <property type="evidence" value="ECO:0007669"/>
    <property type="project" value="TreeGrafter"/>
</dbReference>
<evidence type="ECO:0000256" key="8">
    <source>
        <dbReference type="ARBA" id="ARBA00022541"/>
    </source>
</evidence>
<feature type="disulfide bond" evidence="25">
    <location>
        <begin position="515"/>
        <end position="520"/>
    </location>
</feature>
<feature type="domain" description="Integrin beta subunit VWA" evidence="29">
    <location>
        <begin position="35"/>
        <end position="422"/>
    </location>
</feature>
<dbReference type="GO" id="GO:0007160">
    <property type="term" value="P:cell-matrix adhesion"/>
    <property type="evidence" value="ECO:0007669"/>
    <property type="project" value="TreeGrafter"/>
</dbReference>
<feature type="disulfide bond" evidence="25">
    <location>
        <begin position="420"/>
        <end position="424"/>
    </location>
</feature>
<evidence type="ECO:0000256" key="19">
    <source>
        <dbReference type="ARBA" id="ARBA00023037"/>
    </source>
</evidence>
<keyword evidence="12 28" id="KW-0732">Signal</keyword>
<dbReference type="InterPro" id="IPR032695">
    <property type="entry name" value="Integrin_dom_sf"/>
</dbReference>
<evidence type="ECO:0000256" key="22">
    <source>
        <dbReference type="ARBA" id="ARBA00023170"/>
    </source>
</evidence>
<dbReference type="SUPFAM" id="SSF103575">
    <property type="entry name" value="Plexin repeat"/>
    <property type="match status" value="1"/>
</dbReference>
<dbReference type="FunFam" id="4.10.1240.30:FF:000001">
    <property type="entry name" value="Integrin beta"/>
    <property type="match status" value="1"/>
</dbReference>
<keyword evidence="20 27" id="KW-0472">Membrane</keyword>
<keyword evidence="8" id="KW-0517">Myogenesis</keyword>
<feature type="disulfide bond" evidence="25">
    <location>
        <begin position="606"/>
        <end position="679"/>
    </location>
</feature>
<dbReference type="SUPFAM" id="SSF69687">
    <property type="entry name" value="Integrin beta tail domain"/>
    <property type="match status" value="1"/>
</dbReference>
<dbReference type="Pfam" id="PF18372">
    <property type="entry name" value="I-EGF_1"/>
    <property type="match status" value="1"/>
</dbReference>
<dbReference type="InterPro" id="IPR057073">
    <property type="entry name" value="EGF_integrin_2"/>
</dbReference>
<evidence type="ECO:0000259" key="30">
    <source>
        <dbReference type="SMART" id="SM00423"/>
    </source>
</evidence>
<dbReference type="SMART" id="SM00423">
    <property type="entry name" value="PSI"/>
    <property type="match status" value="1"/>
</dbReference>
<keyword evidence="17" id="KW-0965">Cell junction</keyword>
<feature type="disulfide bond" evidence="25">
    <location>
        <begin position="495"/>
        <end position="528"/>
    </location>
</feature>
<dbReference type="InterPro" id="IPR040622">
    <property type="entry name" value="EGF_integrin_1"/>
</dbReference>
<keyword evidence="9" id="KW-0597">Phosphoprotein</keyword>
<sequence length="755" mass="82431">MGAFPAQRILWTCLILTGITAVYGSNVCTSRGASTCKQCLAVHPSCAWCFQEDFGQGVASSSRCDLKSNLVAAGCALSALESPTSKLQVIEDRPLSNKAAGATQDVTQINPQKLHITLRPGRVYHLSFYIQPTLGKGLAEAMNRTTSNLRMGFGAFVDKPLSPYMYISPKEAVKNPCYSINTTCLPQFGYKHVLSLTEEVGRFTEEVKKQMVSRNRDAPEGGFDAIIQAAVCKEQIGWRPGASHLLIFTSDAKTHVALDGRLAGIVQPNDGQCHLNSDKMYSMSTTMDYPSLALITEKMSENNINLIFAVTNPVVPLYQVRSSAVHTQHIQHFTLFKFCSKVELELQGVPEELSLSFNATCLNGELIPGLKSCSGLKIGDTVSFSVEARARGCPKQKKKTFIIKPVGFKDSLSITVNFECDCKCQTKAQPNSPKCNQGNGTYECGICLCHPGRLGPHCECAEGDYNPTEQDRCSGPAGSGGPQSAICSGRGDCVCGQCVCHSSDFGKVWGKLCECDDFNCLRYKGELCSGHGVCNCGFCQCAPDWQGENCNCSRRTDTCMSNLGLLCSGRGQCVCGACECTQPGAYGATCDKCPTCPDACTMKKECVECKHFKRGKLFEDNTCSRICKDEIMLVDEIVLHDTNAVNCTYKDEDDCVERFQYYEDASGKSILFVVKEPDCPKGPDILVVLLSVAGAILFLGLAALLIWKLLVTIHDRREFAKFEEERAHAKWDTGHNPLYKGATSTFTNITYRGKD</sequence>
<feature type="disulfide bond" evidence="25">
    <location>
        <begin position="575"/>
        <end position="623"/>
    </location>
</feature>
<feature type="disulfide bond" evidence="25">
    <location>
        <begin position="361"/>
        <end position="373"/>
    </location>
</feature>
<feature type="transmembrane region" description="Helical" evidence="27">
    <location>
        <begin position="685"/>
        <end position="707"/>
    </location>
</feature>
<evidence type="ECO:0000256" key="18">
    <source>
        <dbReference type="ARBA" id="ARBA00022989"/>
    </source>
</evidence>